<dbReference type="AlphaFoldDB" id="A0A6P7QKL1"/>
<dbReference type="Proteomes" id="UP000515126">
    <property type="component" value="Chromosome 15"/>
</dbReference>
<feature type="region of interest" description="Disordered" evidence="1">
    <location>
        <begin position="56"/>
        <end position="85"/>
    </location>
</feature>
<proteinExistence type="predicted"/>
<evidence type="ECO:0000313" key="2">
    <source>
        <dbReference type="Proteomes" id="UP000515126"/>
    </source>
</evidence>
<name>A0A6P7QKL1_MUSCR</name>
<organism evidence="2 3">
    <name type="scientific">Mus caroli</name>
    <name type="common">Ryukyu mouse</name>
    <name type="synonym">Ricefield mouse</name>
    <dbReference type="NCBI Taxonomy" id="10089"/>
    <lineage>
        <taxon>Eukaryota</taxon>
        <taxon>Metazoa</taxon>
        <taxon>Chordata</taxon>
        <taxon>Craniata</taxon>
        <taxon>Vertebrata</taxon>
        <taxon>Euteleostomi</taxon>
        <taxon>Mammalia</taxon>
        <taxon>Eutheria</taxon>
        <taxon>Euarchontoglires</taxon>
        <taxon>Glires</taxon>
        <taxon>Rodentia</taxon>
        <taxon>Myomorpha</taxon>
        <taxon>Muroidea</taxon>
        <taxon>Muridae</taxon>
        <taxon>Murinae</taxon>
        <taxon>Mus</taxon>
        <taxon>Mus</taxon>
    </lineage>
</organism>
<evidence type="ECO:0000256" key="1">
    <source>
        <dbReference type="SAM" id="MobiDB-lite"/>
    </source>
</evidence>
<gene>
    <name evidence="3" type="primary">LOC115029393</name>
</gene>
<reference evidence="3" key="1">
    <citation type="submission" date="2025-08" db="UniProtKB">
        <authorList>
            <consortium name="RefSeq"/>
        </authorList>
    </citation>
    <scope>IDENTIFICATION</scope>
</reference>
<feature type="region of interest" description="Disordered" evidence="1">
    <location>
        <begin position="108"/>
        <end position="151"/>
    </location>
</feature>
<accession>A0A6P7QKL1</accession>
<dbReference type="GeneID" id="115029393"/>
<sequence length="225" mass="24100">MPAWATQGPGRARNNRACPVCGLGSRGDPRRDARVPNATRFPSAETTTLVRLWGRSEGRASKSVGGGRVPAPHGPAPTHLRTPCRRYRPETPATQVSTGPLLAAFPDPLPGDALDHRETSVSVVSRSLRGDQARKRSGPSSSAAGRTTKATGRLAFPEERKPRAERPILGAMARRARTGGWVQRHLAVGGTQGSPVARTSFPSLWTLLLARIQNVSNLDDVDDKI</sequence>
<protein>
    <submittedName>
        <fullName evidence="3">Uncharacterized protein LOC115029393</fullName>
    </submittedName>
</protein>
<dbReference type="RefSeq" id="XP_029325380.1">
    <property type="nucleotide sequence ID" value="XM_029469520.1"/>
</dbReference>
<feature type="region of interest" description="Disordered" evidence="1">
    <location>
        <begin position="1"/>
        <end position="43"/>
    </location>
</feature>
<evidence type="ECO:0000313" key="3">
    <source>
        <dbReference type="RefSeq" id="XP_029325380.1"/>
    </source>
</evidence>
<keyword evidence="2" id="KW-1185">Reference proteome</keyword>
<dbReference type="KEGG" id="mcal:115029393"/>
<feature type="compositionally biased region" description="Polar residues" evidence="1">
    <location>
        <begin position="138"/>
        <end position="150"/>
    </location>
</feature>